<dbReference type="Proteomes" id="UP001595841">
    <property type="component" value="Unassembled WGS sequence"/>
</dbReference>
<name>A0ABV8PPA1_9FLAO</name>
<dbReference type="PANTHER" id="PTHR43298">
    <property type="entry name" value="MULTIDRUG RESISTANCE PROTEIN NORM-RELATED"/>
    <property type="match status" value="1"/>
</dbReference>
<keyword evidence="3" id="KW-0050">Antiport</keyword>
<proteinExistence type="predicted"/>
<protein>
    <recommendedName>
        <fullName evidence="9">Multidrug-efflux transporter</fullName>
    </recommendedName>
</protein>
<dbReference type="Pfam" id="PF01554">
    <property type="entry name" value="MatE"/>
    <property type="match status" value="2"/>
</dbReference>
<organism evidence="11 12">
    <name type="scientific">Flagellimonas marina</name>
    <dbReference type="NCBI Taxonomy" id="1775168"/>
    <lineage>
        <taxon>Bacteria</taxon>
        <taxon>Pseudomonadati</taxon>
        <taxon>Bacteroidota</taxon>
        <taxon>Flavobacteriia</taxon>
        <taxon>Flavobacteriales</taxon>
        <taxon>Flavobacteriaceae</taxon>
        <taxon>Flagellimonas</taxon>
    </lineage>
</organism>
<feature type="transmembrane region" description="Helical" evidence="10">
    <location>
        <begin position="262"/>
        <end position="283"/>
    </location>
</feature>
<evidence type="ECO:0000256" key="6">
    <source>
        <dbReference type="ARBA" id="ARBA00022989"/>
    </source>
</evidence>
<feature type="transmembrane region" description="Helical" evidence="10">
    <location>
        <begin position="37"/>
        <end position="62"/>
    </location>
</feature>
<accession>A0ABV8PPA1</accession>
<dbReference type="InterPro" id="IPR002528">
    <property type="entry name" value="MATE_fam"/>
</dbReference>
<feature type="transmembrane region" description="Helical" evidence="10">
    <location>
        <begin position="345"/>
        <end position="368"/>
    </location>
</feature>
<dbReference type="EMBL" id="JBHSCL010000004">
    <property type="protein sequence ID" value="MFC4220441.1"/>
    <property type="molecule type" value="Genomic_DNA"/>
</dbReference>
<evidence type="ECO:0000313" key="11">
    <source>
        <dbReference type="EMBL" id="MFC4220441.1"/>
    </source>
</evidence>
<feature type="transmembrane region" description="Helical" evidence="10">
    <location>
        <begin position="156"/>
        <end position="177"/>
    </location>
</feature>
<evidence type="ECO:0000256" key="9">
    <source>
        <dbReference type="ARBA" id="ARBA00031636"/>
    </source>
</evidence>
<gene>
    <name evidence="11" type="ORF">ACFOWS_09865</name>
</gene>
<dbReference type="NCBIfam" id="TIGR00797">
    <property type="entry name" value="matE"/>
    <property type="match status" value="1"/>
</dbReference>
<dbReference type="CDD" id="cd13139">
    <property type="entry name" value="MATE_like_14"/>
    <property type="match status" value="1"/>
</dbReference>
<comment type="subcellular location">
    <subcellularLocation>
        <location evidence="1">Cell membrane</location>
        <topology evidence="1">Multi-pass membrane protein</topology>
    </subcellularLocation>
</comment>
<keyword evidence="4" id="KW-1003">Cell membrane</keyword>
<dbReference type="RefSeq" id="WP_379764021.1">
    <property type="nucleotide sequence ID" value="NZ_JBHSCL010000004.1"/>
</dbReference>
<dbReference type="PANTHER" id="PTHR43298:SF2">
    <property type="entry name" value="FMN_FAD EXPORTER YEEO-RELATED"/>
    <property type="match status" value="1"/>
</dbReference>
<feature type="transmembrane region" description="Helical" evidence="10">
    <location>
        <begin position="440"/>
        <end position="460"/>
    </location>
</feature>
<keyword evidence="5 10" id="KW-0812">Transmembrane</keyword>
<reference evidence="12" key="1">
    <citation type="journal article" date="2019" name="Int. J. Syst. Evol. Microbiol.">
        <title>The Global Catalogue of Microorganisms (GCM) 10K type strain sequencing project: providing services to taxonomists for standard genome sequencing and annotation.</title>
        <authorList>
            <consortium name="The Broad Institute Genomics Platform"/>
            <consortium name="The Broad Institute Genome Sequencing Center for Infectious Disease"/>
            <person name="Wu L."/>
            <person name="Ma J."/>
        </authorList>
    </citation>
    <scope>NUCLEOTIDE SEQUENCE [LARGE SCALE GENOMIC DNA]</scope>
    <source>
        <strain evidence="12">CGMCC 1.15774</strain>
    </source>
</reference>
<evidence type="ECO:0000256" key="3">
    <source>
        <dbReference type="ARBA" id="ARBA00022449"/>
    </source>
</evidence>
<feature type="transmembrane region" description="Helical" evidence="10">
    <location>
        <begin position="189"/>
        <end position="209"/>
    </location>
</feature>
<evidence type="ECO:0000313" key="12">
    <source>
        <dbReference type="Proteomes" id="UP001595841"/>
    </source>
</evidence>
<feature type="transmembrane region" description="Helical" evidence="10">
    <location>
        <begin position="380"/>
        <end position="402"/>
    </location>
</feature>
<feature type="transmembrane region" description="Helical" evidence="10">
    <location>
        <begin position="114"/>
        <end position="136"/>
    </location>
</feature>
<evidence type="ECO:0000256" key="7">
    <source>
        <dbReference type="ARBA" id="ARBA00023065"/>
    </source>
</evidence>
<keyword evidence="2" id="KW-0813">Transport</keyword>
<feature type="transmembrane region" description="Helical" evidence="10">
    <location>
        <begin position="221"/>
        <end position="242"/>
    </location>
</feature>
<evidence type="ECO:0000256" key="2">
    <source>
        <dbReference type="ARBA" id="ARBA00022448"/>
    </source>
</evidence>
<keyword evidence="7" id="KW-0406">Ion transport</keyword>
<keyword evidence="12" id="KW-1185">Reference proteome</keyword>
<dbReference type="PIRSF" id="PIRSF006603">
    <property type="entry name" value="DinF"/>
    <property type="match status" value="1"/>
</dbReference>
<evidence type="ECO:0000256" key="1">
    <source>
        <dbReference type="ARBA" id="ARBA00004651"/>
    </source>
</evidence>
<keyword evidence="6 10" id="KW-1133">Transmembrane helix</keyword>
<feature type="transmembrane region" description="Helical" evidence="10">
    <location>
        <begin position="295"/>
        <end position="324"/>
    </location>
</feature>
<evidence type="ECO:0000256" key="4">
    <source>
        <dbReference type="ARBA" id="ARBA00022475"/>
    </source>
</evidence>
<keyword evidence="8 10" id="KW-0472">Membrane</keyword>
<evidence type="ECO:0000256" key="8">
    <source>
        <dbReference type="ARBA" id="ARBA00023136"/>
    </source>
</evidence>
<dbReference type="InterPro" id="IPR048279">
    <property type="entry name" value="MdtK-like"/>
</dbReference>
<feature type="transmembrane region" description="Helical" evidence="10">
    <location>
        <begin position="414"/>
        <end position="434"/>
    </location>
</feature>
<evidence type="ECO:0000256" key="10">
    <source>
        <dbReference type="SAM" id="Phobius"/>
    </source>
</evidence>
<dbReference type="InterPro" id="IPR050222">
    <property type="entry name" value="MATE_MdtK"/>
</dbReference>
<comment type="caution">
    <text evidence="11">The sequence shown here is derived from an EMBL/GenBank/DDBJ whole genome shotgun (WGS) entry which is preliminary data.</text>
</comment>
<sequence>MTHSNNTFSLKKFFSYFWIAVSGKETEFTSGSIRKAIFMLSIPMILEMLMESIFALVDIAYVSKVSVNAVATIGLTESVITLIYALAIGLSMAATAVVARRIGAKDVQGAKEAAVQAIGLGVLVSIVLGIVGIIFAKEILALMGGEPDLIAEGYGYTQFLIGGNITIMLLFLINAIFRGAGNASIAMWTLVLSNGLNIILDPIFIFGLGPIPAYGVTGAGIATNIGRGTAVLFQLGILFFGWGRIKLMWKDLVLNLKVMHNLVRVSLGGIAQFLIGTSSWVFLMRIMSEFGSEVLAGYTIAIRVMMFTLMPSWGMSNAAATLVGQNLGAKQPDRAEISVWKTGKYNAIFMGTVSLVYLIFAKSIISWFNTTPSVVENGALCLQVIAAGYIFYAYGMVVSQAFNGAGDTKTPTKINLISFWLFQLPLAYIAAMVLGWGAKGVFIAITLAEVLLAVIAMVWFKKGKWKQVEV</sequence>
<evidence type="ECO:0000256" key="5">
    <source>
        <dbReference type="ARBA" id="ARBA00022692"/>
    </source>
</evidence>